<dbReference type="STRING" id="59895.A0A103Y3W9"/>
<keyword evidence="7" id="KW-0804">Transcription</keyword>
<keyword evidence="3" id="KW-0677">Repeat</keyword>
<gene>
    <name evidence="12" type="ORF">Ccrd_019648</name>
</gene>
<evidence type="ECO:0000313" key="13">
    <source>
        <dbReference type="Proteomes" id="UP000243975"/>
    </source>
</evidence>
<dbReference type="PANTHER" id="PTHR31221:SF125">
    <property type="entry name" value="WRKY TRANSCRIPTION FACTOR 1"/>
    <property type="match status" value="1"/>
</dbReference>
<feature type="compositionally biased region" description="Polar residues" evidence="10">
    <location>
        <begin position="124"/>
        <end position="136"/>
    </location>
</feature>
<evidence type="ECO:0000256" key="9">
    <source>
        <dbReference type="ARBA" id="ARBA00061157"/>
    </source>
</evidence>
<feature type="compositionally biased region" description="Polar residues" evidence="10">
    <location>
        <begin position="497"/>
        <end position="509"/>
    </location>
</feature>
<feature type="region of interest" description="Disordered" evidence="10">
    <location>
        <begin position="122"/>
        <end position="221"/>
    </location>
</feature>
<evidence type="ECO:0000256" key="4">
    <source>
        <dbReference type="ARBA" id="ARBA00022833"/>
    </source>
</evidence>
<keyword evidence="2" id="KW-0479">Metal-binding</keyword>
<dbReference type="PROSITE" id="PS50811">
    <property type="entry name" value="WRKY"/>
    <property type="match status" value="2"/>
</dbReference>
<comment type="caution">
    <text evidence="12">The sequence shown here is derived from an EMBL/GenBank/DDBJ whole genome shotgun (WGS) entry which is preliminary data.</text>
</comment>
<comment type="subcellular location">
    <subcellularLocation>
        <location evidence="1">Nucleus</location>
    </subcellularLocation>
</comment>
<sequence>MVISNGGKWCCTPSYRTHHQILRYTPPHPNTSSLCSSSDRSIIFSVFFLSIQLNNRHTRFLNEFLKLAGVSLQFPGVLHDSDCHFGTLNSTKKRNFISQCNRDGSEFAMVKSSGYLKLTDGLNGKNQVSVSNQERNFGSVMTKDSRDMHQRPYQGSEVHTSQSNQEGSSLSVLPGKGSDSENRVSESNEQRTTHSIIPERVPDTLEQTPSPDASVPESQSAQENFVVALRPEKGLDKLPLRRNPENAVNVLHSDQGVTFSRLPEKPNVDGFNWRKYGQKLVRGNVFVRSYYKCTFANCPARKQVERSHDGHITEINYLCKHEHPKPAHTLLKSPSCVHPNQARGSDEPSLTSEISRSSEIESELSPTRALPCANPQILHRKKESVGVNDSVVTKTNYEPRVIVQTTSAVDIVNDGYRWRKYGQKLVKGNPNPRSYYRCSNAGCPVKKHVERASHDEKVVITTYEGRHDHDMPAGTRTVTQNTQGNNNESDDDDDESTPQPESANESTGTEMVVRVDAN</sequence>
<dbReference type="EMBL" id="LEKV01002664">
    <property type="protein sequence ID" value="KVI02054.1"/>
    <property type="molecule type" value="Genomic_DNA"/>
</dbReference>
<dbReference type="Gramene" id="KVI02054">
    <property type="protein sequence ID" value="KVI02054"/>
    <property type="gene ID" value="Ccrd_019648"/>
</dbReference>
<evidence type="ECO:0000256" key="3">
    <source>
        <dbReference type="ARBA" id="ARBA00022737"/>
    </source>
</evidence>
<keyword evidence="5" id="KW-0805">Transcription regulation</keyword>
<proteinExistence type="inferred from homology"/>
<evidence type="ECO:0000256" key="2">
    <source>
        <dbReference type="ARBA" id="ARBA00022723"/>
    </source>
</evidence>
<feature type="region of interest" description="Disordered" evidence="10">
    <location>
        <begin position="336"/>
        <end position="366"/>
    </location>
</feature>
<evidence type="ECO:0000256" key="8">
    <source>
        <dbReference type="ARBA" id="ARBA00023242"/>
    </source>
</evidence>
<dbReference type="GO" id="GO:0046872">
    <property type="term" value="F:metal ion binding"/>
    <property type="evidence" value="ECO:0007669"/>
    <property type="project" value="UniProtKB-KW"/>
</dbReference>
<protein>
    <submittedName>
        <fullName evidence="12">DNA-binding WRKY</fullName>
    </submittedName>
</protein>
<evidence type="ECO:0000256" key="1">
    <source>
        <dbReference type="ARBA" id="ARBA00004123"/>
    </source>
</evidence>
<dbReference type="SUPFAM" id="SSF118290">
    <property type="entry name" value="WRKY DNA-binding domain"/>
    <property type="match status" value="2"/>
</dbReference>
<dbReference type="GO" id="GO:0005634">
    <property type="term" value="C:nucleus"/>
    <property type="evidence" value="ECO:0007669"/>
    <property type="project" value="UniProtKB-SubCell"/>
</dbReference>
<feature type="region of interest" description="Disordered" evidence="10">
    <location>
        <begin position="464"/>
        <end position="518"/>
    </location>
</feature>
<dbReference type="FunFam" id="2.20.25.80:FF:000006">
    <property type="entry name" value="WRKY transcription factor"/>
    <property type="match status" value="1"/>
</dbReference>
<dbReference type="AlphaFoldDB" id="A0A103Y3W9"/>
<dbReference type="GO" id="GO:0043565">
    <property type="term" value="F:sequence-specific DNA binding"/>
    <property type="evidence" value="ECO:0007669"/>
    <property type="project" value="InterPro"/>
</dbReference>
<evidence type="ECO:0000259" key="11">
    <source>
        <dbReference type="PROSITE" id="PS50811"/>
    </source>
</evidence>
<feature type="domain" description="WRKY" evidence="11">
    <location>
        <begin position="269"/>
        <end position="326"/>
    </location>
</feature>
<keyword evidence="8" id="KW-0539">Nucleus</keyword>
<feature type="domain" description="WRKY" evidence="11">
    <location>
        <begin position="407"/>
        <end position="472"/>
    </location>
</feature>
<dbReference type="SMART" id="SM00774">
    <property type="entry name" value="WRKY"/>
    <property type="match status" value="2"/>
</dbReference>
<feature type="compositionally biased region" description="Polar residues" evidence="10">
    <location>
        <begin position="205"/>
        <end position="221"/>
    </location>
</feature>
<dbReference type="InterPro" id="IPR036576">
    <property type="entry name" value="WRKY_dom_sf"/>
</dbReference>
<feature type="compositionally biased region" description="Low complexity" evidence="10">
    <location>
        <begin position="347"/>
        <end position="357"/>
    </location>
</feature>
<evidence type="ECO:0000256" key="10">
    <source>
        <dbReference type="SAM" id="MobiDB-lite"/>
    </source>
</evidence>
<accession>A0A103Y3W9</accession>
<dbReference type="Gene3D" id="2.20.25.80">
    <property type="entry name" value="WRKY domain"/>
    <property type="match status" value="2"/>
</dbReference>
<dbReference type="OMA" id="SCKSDSP"/>
<dbReference type="GO" id="GO:0003700">
    <property type="term" value="F:DNA-binding transcription factor activity"/>
    <property type="evidence" value="ECO:0007669"/>
    <property type="project" value="InterPro"/>
</dbReference>
<dbReference type="PANTHER" id="PTHR31221">
    <property type="entry name" value="WRKY TRANSCRIPTION FACTOR PROTEIN 1-RELATED"/>
    <property type="match status" value="1"/>
</dbReference>
<dbReference type="InterPro" id="IPR044810">
    <property type="entry name" value="WRKY_plant"/>
</dbReference>
<comment type="similarity">
    <text evidence="9">Belongs to the WRKY group I family.</text>
</comment>
<dbReference type="Proteomes" id="UP000243975">
    <property type="component" value="Unassembled WGS sequence"/>
</dbReference>
<dbReference type="Pfam" id="PF03106">
    <property type="entry name" value="WRKY"/>
    <property type="match status" value="2"/>
</dbReference>
<reference evidence="12 13" key="1">
    <citation type="journal article" date="2016" name="Sci. Rep.">
        <title>The genome sequence of the outbreeding globe artichoke constructed de novo incorporating a phase-aware low-pass sequencing strategy of F1 progeny.</title>
        <authorList>
            <person name="Scaglione D."/>
            <person name="Reyes-Chin-Wo S."/>
            <person name="Acquadro A."/>
            <person name="Froenicke L."/>
            <person name="Portis E."/>
            <person name="Beitel C."/>
            <person name="Tirone M."/>
            <person name="Mauro R."/>
            <person name="Lo Monaco A."/>
            <person name="Mauromicale G."/>
            <person name="Faccioli P."/>
            <person name="Cattivelli L."/>
            <person name="Rieseberg L."/>
            <person name="Michelmore R."/>
            <person name="Lanteri S."/>
        </authorList>
    </citation>
    <scope>NUCLEOTIDE SEQUENCE [LARGE SCALE GENOMIC DNA]</scope>
    <source>
        <strain evidence="12">2C</strain>
    </source>
</reference>
<dbReference type="FunFam" id="2.20.25.80:FF:000003">
    <property type="entry name" value="WRKY transcription factor 57"/>
    <property type="match status" value="1"/>
</dbReference>
<feature type="compositionally biased region" description="Polar residues" evidence="10">
    <location>
        <begin position="157"/>
        <end position="171"/>
    </location>
</feature>
<name>A0A103Y3W9_CYNCS</name>
<keyword evidence="4" id="KW-0862">Zinc</keyword>
<evidence type="ECO:0000256" key="5">
    <source>
        <dbReference type="ARBA" id="ARBA00023015"/>
    </source>
</evidence>
<evidence type="ECO:0000256" key="7">
    <source>
        <dbReference type="ARBA" id="ARBA00023163"/>
    </source>
</evidence>
<feature type="compositionally biased region" description="Basic and acidic residues" evidence="10">
    <location>
        <begin position="178"/>
        <end position="192"/>
    </location>
</feature>
<keyword evidence="6 12" id="KW-0238">DNA-binding</keyword>
<organism evidence="12 13">
    <name type="scientific">Cynara cardunculus var. scolymus</name>
    <name type="common">Globe artichoke</name>
    <name type="synonym">Cynara scolymus</name>
    <dbReference type="NCBI Taxonomy" id="59895"/>
    <lineage>
        <taxon>Eukaryota</taxon>
        <taxon>Viridiplantae</taxon>
        <taxon>Streptophyta</taxon>
        <taxon>Embryophyta</taxon>
        <taxon>Tracheophyta</taxon>
        <taxon>Spermatophyta</taxon>
        <taxon>Magnoliopsida</taxon>
        <taxon>eudicotyledons</taxon>
        <taxon>Gunneridae</taxon>
        <taxon>Pentapetalae</taxon>
        <taxon>asterids</taxon>
        <taxon>campanulids</taxon>
        <taxon>Asterales</taxon>
        <taxon>Asteraceae</taxon>
        <taxon>Carduoideae</taxon>
        <taxon>Cardueae</taxon>
        <taxon>Carduinae</taxon>
        <taxon>Cynara</taxon>
    </lineage>
</organism>
<evidence type="ECO:0000256" key="6">
    <source>
        <dbReference type="ARBA" id="ARBA00023125"/>
    </source>
</evidence>
<evidence type="ECO:0000313" key="12">
    <source>
        <dbReference type="EMBL" id="KVI02054.1"/>
    </source>
</evidence>
<dbReference type="InterPro" id="IPR003657">
    <property type="entry name" value="WRKY_dom"/>
</dbReference>
<keyword evidence="13" id="KW-1185">Reference proteome</keyword>